<reference evidence="3" key="1">
    <citation type="journal article" date="2013" name="Science">
        <title>The Amborella genome and the evolution of flowering plants.</title>
        <authorList>
            <consortium name="Amborella Genome Project"/>
        </authorList>
    </citation>
    <scope>NUCLEOTIDE SEQUENCE [LARGE SCALE GENOMIC DNA]</scope>
</reference>
<feature type="compositionally biased region" description="Basic and acidic residues" evidence="1">
    <location>
        <begin position="57"/>
        <end position="67"/>
    </location>
</feature>
<dbReference type="Proteomes" id="UP000017836">
    <property type="component" value="Unassembled WGS sequence"/>
</dbReference>
<sequence>MKQARGDGQSLATNRGGNSEELMANEAEQTKGWDKITVWRMRLQKATSRERRKRKKGECQVAEKQKGRWDWRQVAAAKVSIN</sequence>
<feature type="region of interest" description="Disordered" evidence="1">
    <location>
        <begin position="45"/>
        <end position="67"/>
    </location>
</feature>
<dbReference type="EMBL" id="KI394358">
    <property type="protein sequence ID" value="ERN03357.1"/>
    <property type="molecule type" value="Genomic_DNA"/>
</dbReference>
<dbReference type="Gramene" id="ERN03357">
    <property type="protein sequence ID" value="ERN03357"/>
    <property type="gene ID" value="AMTR_s00003p00246230"/>
</dbReference>
<keyword evidence="3" id="KW-1185">Reference proteome</keyword>
<accession>W1P0J7</accession>
<name>W1P0J7_AMBTC</name>
<dbReference type="AlphaFoldDB" id="W1P0J7"/>
<gene>
    <name evidence="2" type="ORF">AMTR_s00003p00246230</name>
</gene>
<evidence type="ECO:0000313" key="3">
    <source>
        <dbReference type="Proteomes" id="UP000017836"/>
    </source>
</evidence>
<evidence type="ECO:0000313" key="2">
    <source>
        <dbReference type="EMBL" id="ERN03357.1"/>
    </source>
</evidence>
<organism evidence="2 3">
    <name type="scientific">Amborella trichopoda</name>
    <dbReference type="NCBI Taxonomy" id="13333"/>
    <lineage>
        <taxon>Eukaryota</taxon>
        <taxon>Viridiplantae</taxon>
        <taxon>Streptophyta</taxon>
        <taxon>Embryophyta</taxon>
        <taxon>Tracheophyta</taxon>
        <taxon>Spermatophyta</taxon>
        <taxon>Magnoliopsida</taxon>
        <taxon>Amborellales</taxon>
        <taxon>Amborellaceae</taxon>
        <taxon>Amborella</taxon>
    </lineage>
</organism>
<proteinExistence type="predicted"/>
<protein>
    <submittedName>
        <fullName evidence="2">Uncharacterized protein</fullName>
    </submittedName>
</protein>
<dbReference type="HOGENOM" id="CLU_2561323_0_0_1"/>
<evidence type="ECO:0000256" key="1">
    <source>
        <dbReference type="SAM" id="MobiDB-lite"/>
    </source>
</evidence>
<feature type="region of interest" description="Disordered" evidence="1">
    <location>
        <begin position="1"/>
        <end position="28"/>
    </location>
</feature>